<dbReference type="RefSeq" id="WP_236259044.1">
    <property type="nucleotide sequence ID" value="NZ_BNEK01000005.1"/>
</dbReference>
<evidence type="ECO:0000256" key="9">
    <source>
        <dbReference type="ARBA" id="ARBA00031306"/>
    </source>
</evidence>
<keyword evidence="8" id="KW-0460">Magnesium</keyword>
<dbReference type="InterPro" id="IPR024932">
    <property type="entry name" value="ApbE"/>
</dbReference>
<comment type="cofactor">
    <cofactor evidence="1">
        <name>Mg(2+)</name>
        <dbReference type="ChEBI" id="CHEBI:18420"/>
    </cofactor>
</comment>
<dbReference type="PANTHER" id="PTHR30040:SF2">
    <property type="entry name" value="FAD:PROTEIN FMN TRANSFERASE"/>
    <property type="match status" value="1"/>
</dbReference>
<keyword evidence="7" id="KW-0274">FAD</keyword>
<accession>A0ABQ3UA86</accession>
<dbReference type="EC" id="2.7.1.180" evidence="2"/>
<dbReference type="InterPro" id="IPR003374">
    <property type="entry name" value="ApbE-like_sf"/>
</dbReference>
<evidence type="ECO:0000313" key="12">
    <source>
        <dbReference type="Proteomes" id="UP001054854"/>
    </source>
</evidence>
<dbReference type="Proteomes" id="UP001054854">
    <property type="component" value="Unassembled WGS sequence"/>
</dbReference>
<keyword evidence="12" id="KW-1185">Reference proteome</keyword>
<evidence type="ECO:0000313" key="11">
    <source>
        <dbReference type="EMBL" id="GHJ32520.1"/>
    </source>
</evidence>
<dbReference type="PANTHER" id="PTHR30040">
    <property type="entry name" value="THIAMINE BIOSYNTHESIS LIPOPROTEIN APBE"/>
    <property type="match status" value="1"/>
</dbReference>
<dbReference type="Pfam" id="PF02424">
    <property type="entry name" value="ApbE"/>
    <property type="match status" value="2"/>
</dbReference>
<gene>
    <name evidence="11" type="ORF">TPA0910_69530</name>
</gene>
<dbReference type="EMBL" id="BNEK01000005">
    <property type="protein sequence ID" value="GHJ32520.1"/>
    <property type="molecule type" value="Genomic_DNA"/>
</dbReference>
<evidence type="ECO:0000256" key="1">
    <source>
        <dbReference type="ARBA" id="ARBA00001946"/>
    </source>
</evidence>
<keyword evidence="6" id="KW-0479">Metal-binding</keyword>
<comment type="catalytic activity">
    <reaction evidence="10">
        <text>L-threonyl-[protein] + FAD = FMN-L-threonyl-[protein] + AMP + H(+)</text>
        <dbReference type="Rhea" id="RHEA:36847"/>
        <dbReference type="Rhea" id="RHEA-COMP:11060"/>
        <dbReference type="Rhea" id="RHEA-COMP:11061"/>
        <dbReference type="ChEBI" id="CHEBI:15378"/>
        <dbReference type="ChEBI" id="CHEBI:30013"/>
        <dbReference type="ChEBI" id="CHEBI:57692"/>
        <dbReference type="ChEBI" id="CHEBI:74257"/>
        <dbReference type="ChEBI" id="CHEBI:456215"/>
        <dbReference type="EC" id="2.7.1.180"/>
    </reaction>
</comment>
<keyword evidence="4" id="KW-0285">Flavoprotein</keyword>
<dbReference type="GO" id="GO:0016740">
    <property type="term" value="F:transferase activity"/>
    <property type="evidence" value="ECO:0007669"/>
    <property type="project" value="UniProtKB-KW"/>
</dbReference>
<proteinExistence type="predicted"/>
<organism evidence="11 12">
    <name type="scientific">Streptomyces hygroscopicus</name>
    <dbReference type="NCBI Taxonomy" id="1912"/>
    <lineage>
        <taxon>Bacteria</taxon>
        <taxon>Bacillati</taxon>
        <taxon>Actinomycetota</taxon>
        <taxon>Actinomycetes</taxon>
        <taxon>Kitasatosporales</taxon>
        <taxon>Streptomycetaceae</taxon>
        <taxon>Streptomyces</taxon>
        <taxon>Streptomyces violaceusniger group</taxon>
    </lineage>
</organism>
<sequence>MTDEPYRSDAPEPLRHVEHVMGTVFSFDVREVAPADRPRVRAALDGAVAGLHRVDELFSTYRPDSQISRLGRGELTLSRCDPEAREVLRMCEEAEHRSGGWFSAHYAGRRPDPTGLVKGWAVERAARMLVSAGAGSVCVNGGGDVQVHGGPWRVGIADPLRRGELAAVVEASGELAVATSGPAERGCHILDPRTGLPPAEGLASVTVVATSLADADAWATAACAMGAGRARPWLGRLPDAEAFVVTADGSTWHTSGFTRHMAGLCV</sequence>
<evidence type="ECO:0000256" key="2">
    <source>
        <dbReference type="ARBA" id="ARBA00011955"/>
    </source>
</evidence>
<dbReference type="Gene3D" id="3.10.520.10">
    <property type="entry name" value="ApbE-like domains"/>
    <property type="match status" value="2"/>
</dbReference>
<dbReference type="SUPFAM" id="SSF143631">
    <property type="entry name" value="ApbE-like"/>
    <property type="match status" value="1"/>
</dbReference>
<evidence type="ECO:0000256" key="10">
    <source>
        <dbReference type="ARBA" id="ARBA00048540"/>
    </source>
</evidence>
<comment type="caution">
    <text evidence="11">The sequence shown here is derived from an EMBL/GenBank/DDBJ whole genome shotgun (WGS) entry which is preliminary data.</text>
</comment>
<evidence type="ECO:0000256" key="8">
    <source>
        <dbReference type="ARBA" id="ARBA00022842"/>
    </source>
</evidence>
<evidence type="ECO:0000256" key="7">
    <source>
        <dbReference type="ARBA" id="ARBA00022827"/>
    </source>
</evidence>
<evidence type="ECO:0000256" key="6">
    <source>
        <dbReference type="ARBA" id="ARBA00022723"/>
    </source>
</evidence>
<keyword evidence="5 11" id="KW-0808">Transferase</keyword>
<evidence type="ECO:0000256" key="3">
    <source>
        <dbReference type="ARBA" id="ARBA00016337"/>
    </source>
</evidence>
<reference evidence="11" key="1">
    <citation type="submission" date="2024-05" db="EMBL/GenBank/DDBJ databases">
        <title>Whole genome shotgun sequence of Streptomyces hygroscopicus NBRC 113678.</title>
        <authorList>
            <person name="Komaki H."/>
            <person name="Tamura T."/>
        </authorList>
    </citation>
    <scope>NUCLEOTIDE SEQUENCE</scope>
    <source>
        <strain evidence="11">N11-34</strain>
    </source>
</reference>
<protein>
    <recommendedName>
        <fullName evidence="3">FAD:protein FMN transferase</fullName>
        <ecNumber evidence="2">2.7.1.180</ecNumber>
    </recommendedName>
    <alternativeName>
        <fullName evidence="9">Flavin transferase</fullName>
    </alternativeName>
</protein>
<evidence type="ECO:0000256" key="5">
    <source>
        <dbReference type="ARBA" id="ARBA00022679"/>
    </source>
</evidence>
<name>A0ABQ3UA86_STRHY</name>
<evidence type="ECO:0000256" key="4">
    <source>
        <dbReference type="ARBA" id="ARBA00022630"/>
    </source>
</evidence>